<gene>
    <name evidence="1" type="ORF">B0T25DRAFT_59954</name>
</gene>
<evidence type="ECO:0000313" key="2">
    <source>
        <dbReference type="Proteomes" id="UP001275084"/>
    </source>
</evidence>
<dbReference type="EMBL" id="JAUIQD010000001">
    <property type="protein sequence ID" value="KAK3364208.1"/>
    <property type="molecule type" value="Genomic_DNA"/>
</dbReference>
<accession>A0AAJ0HWP4</accession>
<dbReference type="Proteomes" id="UP001275084">
    <property type="component" value="Unassembled WGS sequence"/>
</dbReference>
<reference evidence="1" key="1">
    <citation type="journal article" date="2023" name="Mol. Phylogenet. Evol.">
        <title>Genome-scale phylogeny and comparative genomics of the fungal order Sordariales.</title>
        <authorList>
            <person name="Hensen N."/>
            <person name="Bonometti L."/>
            <person name="Westerberg I."/>
            <person name="Brannstrom I.O."/>
            <person name="Guillou S."/>
            <person name="Cros-Aarteil S."/>
            <person name="Calhoun S."/>
            <person name="Haridas S."/>
            <person name="Kuo A."/>
            <person name="Mondo S."/>
            <person name="Pangilinan J."/>
            <person name="Riley R."/>
            <person name="LaButti K."/>
            <person name="Andreopoulos B."/>
            <person name="Lipzen A."/>
            <person name="Chen C."/>
            <person name="Yan M."/>
            <person name="Daum C."/>
            <person name="Ng V."/>
            <person name="Clum A."/>
            <person name="Steindorff A."/>
            <person name="Ohm R.A."/>
            <person name="Martin F."/>
            <person name="Silar P."/>
            <person name="Natvig D.O."/>
            <person name="Lalanne C."/>
            <person name="Gautier V."/>
            <person name="Ament-Velasquez S.L."/>
            <person name="Kruys A."/>
            <person name="Hutchinson M.I."/>
            <person name="Powell A.J."/>
            <person name="Barry K."/>
            <person name="Miller A.N."/>
            <person name="Grigoriev I.V."/>
            <person name="Debuchy R."/>
            <person name="Gladieux P."/>
            <person name="Hiltunen Thoren M."/>
            <person name="Johannesson H."/>
        </authorList>
    </citation>
    <scope>NUCLEOTIDE SEQUENCE</scope>
    <source>
        <strain evidence="1">CBS 955.72</strain>
    </source>
</reference>
<proteinExistence type="predicted"/>
<comment type="caution">
    <text evidence="1">The sequence shown here is derived from an EMBL/GenBank/DDBJ whole genome shotgun (WGS) entry which is preliminary data.</text>
</comment>
<keyword evidence="2" id="KW-1185">Reference proteome</keyword>
<sequence>MLSVSLYPRDNLPPKLILGANNVLGELGSSFVYRSSCKGCAISNAHANKSFLEGKNELGLALRPLDWKESKPCFLCFGMMGYQTVIDWPLEKQDEYMSTFV</sequence>
<reference evidence="1" key="2">
    <citation type="submission" date="2023-06" db="EMBL/GenBank/DDBJ databases">
        <authorList>
            <consortium name="Lawrence Berkeley National Laboratory"/>
            <person name="Haridas S."/>
            <person name="Hensen N."/>
            <person name="Bonometti L."/>
            <person name="Westerberg I."/>
            <person name="Brannstrom I.O."/>
            <person name="Guillou S."/>
            <person name="Cros-Aarteil S."/>
            <person name="Calhoun S."/>
            <person name="Kuo A."/>
            <person name="Mondo S."/>
            <person name="Pangilinan J."/>
            <person name="Riley R."/>
            <person name="Labutti K."/>
            <person name="Andreopoulos B."/>
            <person name="Lipzen A."/>
            <person name="Chen C."/>
            <person name="Yanf M."/>
            <person name="Daum C."/>
            <person name="Ng V."/>
            <person name="Clum A."/>
            <person name="Steindorff A."/>
            <person name="Ohm R."/>
            <person name="Martin F."/>
            <person name="Silar P."/>
            <person name="Natvig D."/>
            <person name="Lalanne C."/>
            <person name="Gautier V."/>
            <person name="Ament-Velasquez S.L."/>
            <person name="Kruys A."/>
            <person name="Hutchinson M.I."/>
            <person name="Powell A.J."/>
            <person name="Barry K."/>
            <person name="Miller A.N."/>
            <person name="Grigoriev I.V."/>
            <person name="Debuchy R."/>
            <person name="Gladieux P."/>
            <person name="Thoren M.H."/>
            <person name="Johannesson H."/>
        </authorList>
    </citation>
    <scope>NUCLEOTIDE SEQUENCE</scope>
    <source>
        <strain evidence="1">CBS 955.72</strain>
    </source>
</reference>
<protein>
    <submittedName>
        <fullName evidence="1">Uncharacterized protein</fullName>
    </submittedName>
</protein>
<evidence type="ECO:0000313" key="1">
    <source>
        <dbReference type="EMBL" id="KAK3364208.1"/>
    </source>
</evidence>
<organism evidence="1 2">
    <name type="scientific">Lasiosphaeria hispida</name>
    <dbReference type="NCBI Taxonomy" id="260671"/>
    <lineage>
        <taxon>Eukaryota</taxon>
        <taxon>Fungi</taxon>
        <taxon>Dikarya</taxon>
        <taxon>Ascomycota</taxon>
        <taxon>Pezizomycotina</taxon>
        <taxon>Sordariomycetes</taxon>
        <taxon>Sordariomycetidae</taxon>
        <taxon>Sordariales</taxon>
        <taxon>Lasiosphaeriaceae</taxon>
        <taxon>Lasiosphaeria</taxon>
    </lineage>
</organism>
<dbReference type="AlphaFoldDB" id="A0AAJ0HWP4"/>
<name>A0AAJ0HWP4_9PEZI</name>